<dbReference type="Proteomes" id="UP000597444">
    <property type="component" value="Unassembled WGS sequence"/>
</dbReference>
<evidence type="ECO:0000313" key="2">
    <source>
        <dbReference type="EMBL" id="GHO99242.1"/>
    </source>
</evidence>
<reference evidence="2" key="1">
    <citation type="submission" date="2020-10" db="EMBL/GenBank/DDBJ databases">
        <title>Taxonomic study of unclassified bacteria belonging to the class Ktedonobacteria.</title>
        <authorList>
            <person name="Yabe S."/>
            <person name="Wang C.M."/>
            <person name="Zheng Y."/>
            <person name="Sakai Y."/>
            <person name="Cavaletti L."/>
            <person name="Monciardini P."/>
            <person name="Donadio S."/>
        </authorList>
    </citation>
    <scope>NUCLEOTIDE SEQUENCE</scope>
    <source>
        <strain evidence="2">ID150040</strain>
    </source>
</reference>
<accession>A0A8J3N9E5</accession>
<keyword evidence="1" id="KW-0472">Membrane</keyword>
<feature type="transmembrane region" description="Helical" evidence="1">
    <location>
        <begin position="121"/>
        <end position="142"/>
    </location>
</feature>
<keyword evidence="3" id="KW-1185">Reference proteome</keyword>
<feature type="transmembrane region" description="Helical" evidence="1">
    <location>
        <begin position="25"/>
        <end position="44"/>
    </location>
</feature>
<feature type="transmembrane region" description="Helical" evidence="1">
    <location>
        <begin position="56"/>
        <end position="78"/>
    </location>
</feature>
<evidence type="ECO:0000313" key="3">
    <source>
        <dbReference type="Proteomes" id="UP000597444"/>
    </source>
</evidence>
<sequence>MKLYNDTVFDNSNTPENRSPMSQQGLAVALIALPCLIIIFGLVIDRLIDSFATNGTLSYMTVVVLIPAVLIFLSRSLFKRNASPLRMASRWTLKSYEESIVGLDERERQVIDQAYRMSYRIVALICWLAIAAVFANISFWHLTYYPGLVGVVCIMMGVIDLLSYLPTAIVVWKEQG</sequence>
<comment type="caution">
    <text evidence="2">The sequence shown here is derived from an EMBL/GenBank/DDBJ whole genome shotgun (WGS) entry which is preliminary data.</text>
</comment>
<dbReference type="AlphaFoldDB" id="A0A8J3N9E5"/>
<proteinExistence type="predicted"/>
<keyword evidence="1" id="KW-1133">Transmembrane helix</keyword>
<dbReference type="RefSeq" id="WP_220209890.1">
    <property type="nucleotide sequence ID" value="NZ_BNJK01000002.1"/>
</dbReference>
<name>A0A8J3N9E5_9CHLR</name>
<keyword evidence="1" id="KW-0812">Transmembrane</keyword>
<feature type="transmembrane region" description="Helical" evidence="1">
    <location>
        <begin position="148"/>
        <end position="172"/>
    </location>
</feature>
<gene>
    <name evidence="2" type="ORF">KSF_092900</name>
</gene>
<dbReference type="EMBL" id="BNJK01000002">
    <property type="protein sequence ID" value="GHO99242.1"/>
    <property type="molecule type" value="Genomic_DNA"/>
</dbReference>
<organism evidence="2 3">
    <name type="scientific">Reticulibacter mediterranei</name>
    <dbReference type="NCBI Taxonomy" id="2778369"/>
    <lineage>
        <taxon>Bacteria</taxon>
        <taxon>Bacillati</taxon>
        <taxon>Chloroflexota</taxon>
        <taxon>Ktedonobacteria</taxon>
        <taxon>Ktedonobacterales</taxon>
        <taxon>Reticulibacteraceae</taxon>
        <taxon>Reticulibacter</taxon>
    </lineage>
</organism>
<protein>
    <submittedName>
        <fullName evidence="2">Uncharacterized protein</fullName>
    </submittedName>
</protein>
<evidence type="ECO:0000256" key="1">
    <source>
        <dbReference type="SAM" id="Phobius"/>
    </source>
</evidence>